<evidence type="ECO:0000313" key="11">
    <source>
        <dbReference type="Proteomes" id="UP000095285"/>
    </source>
</evidence>
<dbReference type="Gene3D" id="2.40.160.10">
    <property type="entry name" value="Porin"/>
    <property type="match status" value="1"/>
</dbReference>
<dbReference type="CDD" id="cd07305">
    <property type="entry name" value="Porin3_Tom40"/>
    <property type="match status" value="1"/>
</dbReference>
<comment type="similarity">
    <text evidence="2">Belongs to the Tom40 family.</text>
</comment>
<reference evidence="12" key="2">
    <citation type="submission" date="2016-11" db="UniProtKB">
        <authorList>
            <consortium name="WormBaseParasite"/>
        </authorList>
    </citation>
    <scope>IDENTIFICATION</scope>
</reference>
<name>A0A1I7VLU9_LOALO</name>
<dbReference type="Pfam" id="PF08238">
    <property type="entry name" value="Sel1"/>
    <property type="match status" value="4"/>
</dbReference>
<comment type="subcellular location">
    <subcellularLocation>
        <location evidence="1">Mitochondrion outer membrane</location>
        <topology evidence="1">Multi-pass membrane protein</topology>
    </subcellularLocation>
</comment>
<dbReference type="Pfam" id="PF01459">
    <property type="entry name" value="Porin_3"/>
    <property type="match status" value="1"/>
</dbReference>
<dbReference type="WBParaSite" id="EN70_3982">
    <property type="protein sequence ID" value="EN70_3982"/>
    <property type="gene ID" value="EN70_3982"/>
</dbReference>
<keyword evidence="4" id="KW-1134">Transmembrane beta strand</keyword>
<dbReference type="GO" id="GO:0008320">
    <property type="term" value="F:protein transmembrane transporter activity"/>
    <property type="evidence" value="ECO:0007669"/>
    <property type="project" value="InterPro"/>
</dbReference>
<dbReference type="eggNOG" id="KOG3296">
    <property type="taxonomic scope" value="Eukaryota"/>
</dbReference>
<dbReference type="Gene3D" id="1.25.40.10">
    <property type="entry name" value="Tetratricopeptide repeat domain"/>
    <property type="match status" value="1"/>
</dbReference>
<evidence type="ECO:0000256" key="8">
    <source>
        <dbReference type="ARBA" id="ARBA00023128"/>
    </source>
</evidence>
<organism evidence="11 12">
    <name type="scientific">Loa loa</name>
    <name type="common">Eye worm</name>
    <name type="synonym">Filaria loa</name>
    <dbReference type="NCBI Taxonomy" id="7209"/>
    <lineage>
        <taxon>Eukaryota</taxon>
        <taxon>Metazoa</taxon>
        <taxon>Ecdysozoa</taxon>
        <taxon>Nematoda</taxon>
        <taxon>Chromadorea</taxon>
        <taxon>Rhabditida</taxon>
        <taxon>Spirurina</taxon>
        <taxon>Spiruromorpha</taxon>
        <taxon>Filarioidea</taxon>
        <taxon>Onchocercidae</taxon>
        <taxon>Loa</taxon>
    </lineage>
</organism>
<feature type="compositionally biased region" description="Polar residues" evidence="10">
    <location>
        <begin position="284"/>
        <end position="302"/>
    </location>
</feature>
<proteinExistence type="inferred from homology"/>
<feature type="region of interest" description="Disordered" evidence="10">
    <location>
        <begin position="281"/>
        <end position="303"/>
    </location>
</feature>
<dbReference type="SMART" id="SM00671">
    <property type="entry name" value="SEL1"/>
    <property type="match status" value="3"/>
</dbReference>
<evidence type="ECO:0000256" key="9">
    <source>
        <dbReference type="ARBA" id="ARBA00023136"/>
    </source>
</evidence>
<keyword evidence="7" id="KW-0653">Protein transport</keyword>
<dbReference type="GO" id="GO:0030150">
    <property type="term" value="P:protein import into mitochondrial matrix"/>
    <property type="evidence" value="ECO:0007669"/>
    <property type="project" value="InterPro"/>
</dbReference>
<evidence type="ECO:0000256" key="1">
    <source>
        <dbReference type="ARBA" id="ARBA00004374"/>
    </source>
</evidence>
<dbReference type="AlphaFoldDB" id="A0A1I7VLU9"/>
<keyword evidence="9" id="KW-0472">Membrane</keyword>
<protein>
    <submittedName>
        <fullName evidence="12">Peptidase A1 domain-containing protein</fullName>
    </submittedName>
</protein>
<dbReference type="Proteomes" id="UP000095285">
    <property type="component" value="Unassembled WGS sequence"/>
</dbReference>
<dbReference type="SUPFAM" id="SSF81901">
    <property type="entry name" value="HCP-like"/>
    <property type="match status" value="2"/>
</dbReference>
<dbReference type="InterPro" id="IPR011990">
    <property type="entry name" value="TPR-like_helical_dom_sf"/>
</dbReference>
<evidence type="ECO:0000256" key="4">
    <source>
        <dbReference type="ARBA" id="ARBA00022452"/>
    </source>
</evidence>
<evidence type="ECO:0000313" key="12">
    <source>
        <dbReference type="WBParaSite" id="EN70_3982"/>
    </source>
</evidence>
<keyword evidence="5" id="KW-0812">Transmembrane</keyword>
<keyword evidence="3" id="KW-0813">Transport</keyword>
<dbReference type="PANTHER" id="PTHR10802">
    <property type="entry name" value="MITOCHONDRIAL IMPORT RECEPTOR SUBUNIT TOM40"/>
    <property type="match status" value="1"/>
</dbReference>
<evidence type="ECO:0000256" key="2">
    <source>
        <dbReference type="ARBA" id="ARBA00010510"/>
    </source>
</evidence>
<dbReference type="InterPro" id="IPR006597">
    <property type="entry name" value="Sel1-like"/>
</dbReference>
<keyword evidence="11" id="KW-1185">Reference proteome</keyword>
<sequence>MFEEDVSEEDFEREQSERREYVKNIGIEYRFGCYEEKRPEMCQMLGEYMEAIELNFKAAYNIFKTNCEEKGFPRSCFKYAMYLLAGRGCERNRKKMIEPLEKSCEANMPEGCRFLSLVHWNGEEDRKPNPELAEKYMKKACELEDAEACWLLSTWYIGRNAEFVTLGVRKAKHSPHLGELPRNIDLAIKYGIRACDFGCFQSCGNVSRLYSLGDGVEHDPVKAKLYLNKAKEAYKRALSGDKFPKLVQTYHHLLGRSNYMSTLKSSNAPADNIQAGGLVDSPEKSTTSARVHPPVTTNSNPGSLEEIHRKCREIFPMCFDGARMMLTKAMSSHFQVTHTLSISPQNTGYRFGATYVGTKATQQEGESFPVFLADTDISGNTSATFLHQFGDRWRVKMQAQTQGNKLATTQGGIEYRGRLTTLGLTCANIDIINDSGVIVAQYLRRITKKLDLGVEFIHQYGIPIPGRQLSVVNYQARYTGKNFIASGMFSFDALHLCYYHKQRENISFGVEFESSTRSGEAVTTIGYQAEIPDEGVIMRASLNTDWSVGAVFEKKLSRNLPFTLAISGMLNHVKGQGKFGIGLIIG</sequence>
<dbReference type="GO" id="GO:0005741">
    <property type="term" value="C:mitochondrial outer membrane"/>
    <property type="evidence" value="ECO:0007669"/>
    <property type="project" value="UniProtKB-SubCell"/>
</dbReference>
<accession>A0A1I7VLU9</accession>
<dbReference type="InterPro" id="IPR023614">
    <property type="entry name" value="Porin_dom_sf"/>
</dbReference>
<dbReference type="InterPro" id="IPR037930">
    <property type="entry name" value="Tom40"/>
</dbReference>
<evidence type="ECO:0000256" key="6">
    <source>
        <dbReference type="ARBA" id="ARBA00022787"/>
    </source>
</evidence>
<keyword evidence="6" id="KW-1000">Mitochondrion outer membrane</keyword>
<dbReference type="STRING" id="7209.A0A1I7VLU9"/>
<evidence type="ECO:0000256" key="3">
    <source>
        <dbReference type="ARBA" id="ARBA00022448"/>
    </source>
</evidence>
<keyword evidence="8" id="KW-0496">Mitochondrion</keyword>
<dbReference type="InterPro" id="IPR027246">
    <property type="entry name" value="Porin_Euk/Tom40"/>
</dbReference>
<evidence type="ECO:0000256" key="5">
    <source>
        <dbReference type="ARBA" id="ARBA00022692"/>
    </source>
</evidence>
<evidence type="ECO:0000256" key="10">
    <source>
        <dbReference type="SAM" id="MobiDB-lite"/>
    </source>
</evidence>
<evidence type="ECO:0000256" key="7">
    <source>
        <dbReference type="ARBA" id="ARBA00022927"/>
    </source>
</evidence>
<reference evidence="11" key="1">
    <citation type="submission" date="2012-04" db="EMBL/GenBank/DDBJ databases">
        <title>The Genome Sequence of Loa loa.</title>
        <authorList>
            <consortium name="The Broad Institute Genome Sequencing Platform"/>
            <consortium name="Broad Institute Genome Sequencing Center for Infectious Disease"/>
            <person name="Nutman T.B."/>
            <person name="Fink D.L."/>
            <person name="Russ C."/>
            <person name="Young S."/>
            <person name="Zeng Q."/>
            <person name="Gargeya S."/>
            <person name="Alvarado L."/>
            <person name="Berlin A."/>
            <person name="Chapman S.B."/>
            <person name="Chen Z."/>
            <person name="Freedman E."/>
            <person name="Gellesch M."/>
            <person name="Goldberg J."/>
            <person name="Griggs A."/>
            <person name="Gujja S."/>
            <person name="Heilman E.R."/>
            <person name="Heiman D."/>
            <person name="Howarth C."/>
            <person name="Mehta T."/>
            <person name="Neiman D."/>
            <person name="Pearson M."/>
            <person name="Roberts A."/>
            <person name="Saif S."/>
            <person name="Shea T."/>
            <person name="Shenoy N."/>
            <person name="Sisk P."/>
            <person name="Stolte C."/>
            <person name="Sykes S."/>
            <person name="White J."/>
            <person name="Yandava C."/>
            <person name="Haas B."/>
            <person name="Henn M.R."/>
            <person name="Nusbaum C."/>
            <person name="Birren B."/>
        </authorList>
    </citation>
    <scope>NUCLEOTIDE SEQUENCE [LARGE SCALE GENOMIC DNA]</scope>
</reference>